<proteinExistence type="inferred from homology"/>
<keyword evidence="4" id="KW-1185">Reference proteome</keyword>
<accession>A0A1I6DSJ6</accession>
<dbReference type="InterPro" id="IPR003509">
    <property type="entry name" value="UPF0102_YraN-like"/>
</dbReference>
<dbReference type="EMBL" id="FOYI01000005">
    <property type="protein sequence ID" value="SFR08347.1"/>
    <property type="molecule type" value="Genomic_DNA"/>
</dbReference>
<dbReference type="PANTHER" id="PTHR34039:SF1">
    <property type="entry name" value="UPF0102 PROTEIN YRAN"/>
    <property type="match status" value="1"/>
</dbReference>
<dbReference type="GO" id="GO:0003676">
    <property type="term" value="F:nucleic acid binding"/>
    <property type="evidence" value="ECO:0007669"/>
    <property type="project" value="InterPro"/>
</dbReference>
<dbReference type="InterPro" id="IPR011856">
    <property type="entry name" value="tRNA_endonuc-like_dom_sf"/>
</dbReference>
<dbReference type="SUPFAM" id="SSF52980">
    <property type="entry name" value="Restriction endonuclease-like"/>
    <property type="match status" value="1"/>
</dbReference>
<evidence type="ECO:0000256" key="2">
    <source>
        <dbReference type="HAMAP-Rule" id="MF_00048"/>
    </source>
</evidence>
<keyword evidence="3" id="KW-0378">Hydrolase</keyword>
<keyword evidence="3" id="KW-0540">Nuclease</keyword>
<dbReference type="Gene3D" id="3.40.1350.10">
    <property type="match status" value="1"/>
</dbReference>
<dbReference type="Pfam" id="PF02021">
    <property type="entry name" value="UPF0102"/>
    <property type="match status" value="1"/>
</dbReference>
<evidence type="ECO:0000313" key="4">
    <source>
        <dbReference type="Proteomes" id="UP000199302"/>
    </source>
</evidence>
<dbReference type="GO" id="GO:0004519">
    <property type="term" value="F:endonuclease activity"/>
    <property type="evidence" value="ECO:0007669"/>
    <property type="project" value="UniProtKB-KW"/>
</dbReference>
<dbReference type="HAMAP" id="MF_00048">
    <property type="entry name" value="UPF0102"/>
    <property type="match status" value="1"/>
</dbReference>
<name>A0A1I6DSJ6_9RHOB</name>
<evidence type="ECO:0000256" key="1">
    <source>
        <dbReference type="ARBA" id="ARBA00006738"/>
    </source>
</evidence>
<dbReference type="Proteomes" id="UP000199302">
    <property type="component" value="Unassembled WGS sequence"/>
</dbReference>
<dbReference type="PANTHER" id="PTHR34039">
    <property type="entry name" value="UPF0102 PROTEIN YRAN"/>
    <property type="match status" value="1"/>
</dbReference>
<keyword evidence="3" id="KW-0255">Endonuclease</keyword>
<evidence type="ECO:0000313" key="3">
    <source>
        <dbReference type="EMBL" id="SFR08347.1"/>
    </source>
</evidence>
<sequence length="120" mass="12807">MSRRITGARGQLAGAAAEQSVLRHYLAAGHSELARNWRGEAGEIDLILARGEEVIFVEVKASRSFAAAATRLRPAQFARIQAAAEEFLATRPRGALTPMRIDLALVDAAGAVEVVENLGL</sequence>
<gene>
    <name evidence="3" type="ORF">SAMN04515673_10547</name>
</gene>
<organism evidence="3 4">
    <name type="scientific">Poseidonocella sedimentorum</name>
    <dbReference type="NCBI Taxonomy" id="871652"/>
    <lineage>
        <taxon>Bacteria</taxon>
        <taxon>Pseudomonadati</taxon>
        <taxon>Pseudomonadota</taxon>
        <taxon>Alphaproteobacteria</taxon>
        <taxon>Rhodobacterales</taxon>
        <taxon>Roseobacteraceae</taxon>
        <taxon>Poseidonocella</taxon>
    </lineage>
</organism>
<dbReference type="AlphaFoldDB" id="A0A1I6DSJ6"/>
<protein>
    <recommendedName>
        <fullName evidence="2">UPF0102 protein SAMN04515673_10547</fullName>
    </recommendedName>
</protein>
<dbReference type="RefSeq" id="WP_245759607.1">
    <property type="nucleotide sequence ID" value="NZ_FOYI01000005.1"/>
</dbReference>
<dbReference type="STRING" id="871652.SAMN04515673_10547"/>
<dbReference type="InterPro" id="IPR011335">
    <property type="entry name" value="Restrct_endonuc-II-like"/>
</dbReference>
<comment type="similarity">
    <text evidence="1 2">Belongs to the UPF0102 family.</text>
</comment>
<reference evidence="3 4" key="1">
    <citation type="submission" date="2016-10" db="EMBL/GenBank/DDBJ databases">
        <authorList>
            <person name="de Groot N.N."/>
        </authorList>
    </citation>
    <scope>NUCLEOTIDE SEQUENCE [LARGE SCALE GENOMIC DNA]</scope>
    <source>
        <strain evidence="4">KMM 9023,NRIC 0796,JCM 17311,KCTC 23692</strain>
    </source>
</reference>